<name>A0ABR5SE53_9MICO</name>
<protein>
    <recommendedName>
        <fullName evidence="3">Choice-of-anchor G family protein</fullName>
    </recommendedName>
</protein>
<dbReference type="Proteomes" id="UP000078335">
    <property type="component" value="Unassembled WGS sequence"/>
</dbReference>
<organism evidence="1 2">
    <name type="scientific">Curtobacterium oceanosedimentum</name>
    <dbReference type="NCBI Taxonomy" id="465820"/>
    <lineage>
        <taxon>Bacteria</taxon>
        <taxon>Bacillati</taxon>
        <taxon>Actinomycetota</taxon>
        <taxon>Actinomycetes</taxon>
        <taxon>Micrococcales</taxon>
        <taxon>Microbacteriaceae</taxon>
        <taxon>Curtobacterium</taxon>
    </lineage>
</organism>
<proteinExistence type="predicted"/>
<evidence type="ECO:0000313" key="2">
    <source>
        <dbReference type="Proteomes" id="UP000078335"/>
    </source>
</evidence>
<comment type="caution">
    <text evidence="1">The sequence shown here is derived from an EMBL/GenBank/DDBJ whole genome shotgun (WGS) entry which is preliminary data.</text>
</comment>
<accession>A0ABR5SE53</accession>
<evidence type="ECO:0000313" key="1">
    <source>
        <dbReference type="EMBL" id="KTR43298.1"/>
    </source>
</evidence>
<reference evidence="1 2" key="1">
    <citation type="journal article" date="2016" name="Front. Microbiol.">
        <title>Genomic Resource of Rice Seed Associated Bacteria.</title>
        <authorList>
            <person name="Midha S."/>
            <person name="Bansal K."/>
            <person name="Sharma S."/>
            <person name="Kumar N."/>
            <person name="Patil P.P."/>
            <person name="Chaudhry V."/>
            <person name="Patil P.B."/>
        </authorList>
    </citation>
    <scope>NUCLEOTIDE SEQUENCE [LARGE SCALE GENOMIC DNA]</scope>
    <source>
        <strain evidence="1 2">NS263</strain>
    </source>
</reference>
<dbReference type="NCBIfam" id="NF033766">
    <property type="entry name" value="choice_anch_G"/>
    <property type="match status" value="1"/>
</dbReference>
<dbReference type="InterPro" id="IPR047900">
    <property type="entry name" value="Choice_anch_G"/>
</dbReference>
<evidence type="ECO:0008006" key="3">
    <source>
        <dbReference type="Google" id="ProtNLM"/>
    </source>
</evidence>
<sequence>MLRELRRDRGTVLVAILAVIGATAAVTVPGPTSSTATWQDAEWVHGDGAIGTSSFSCGEDVGYTANSSSRFLAGSVAGQDLGAVADLRGLDVTKTGTQGVAVSPATAPEITRTETTAAYGNPLDVGVLGSVAGLDLTGLGTGLPGGSAGAVNQVATSIATGRSVAASGLVSDSGGVLVTDTTPTEALPEPAALDLGQALAGVADPQNISDVGLEVGAVGSSAQLDGCDLLEDEVWGTAGSVAADAPSVRPALLAATGTATDAADGRESQRVTRDYGIASLDLRIDSPLVRSLTSSVDTTVRTLDSNLAALAGSEGVLARLLRGNVVDGLVGALQVGSVTADVSLSRVDLASAVAPLTRQVLSDGAVMVDLASGDVHVDLAHLLGDEDRGLNGLPPNTEIVLDPVLLQEIGTRLAAMLATWGQAVDRVLVGLLDGVRLHVGLRVEVRLLVPITIGLVLDASLADVLAGRAQFEPTGLVTGLVSTLVNALLPVLLGTVTTTVRDSLYAVVGNLGTSLTSTSGALVAAVTPVLRALPALLSVQVNVQRDVPGSRDGRYARTGSYSVAAIRIGVLGAGSGTPLAQVELASSTVGPNLVDLGAPRS</sequence>
<gene>
    <name evidence="1" type="ORF">NS263_00480</name>
</gene>
<dbReference type="EMBL" id="LDRB01000002">
    <property type="protein sequence ID" value="KTR43298.1"/>
    <property type="molecule type" value="Genomic_DNA"/>
</dbReference>
<keyword evidence="2" id="KW-1185">Reference proteome</keyword>